<evidence type="ECO:0000313" key="2">
    <source>
        <dbReference type="Proteomes" id="UP001243009"/>
    </source>
</evidence>
<evidence type="ECO:0008006" key="3">
    <source>
        <dbReference type="Google" id="ProtNLM"/>
    </source>
</evidence>
<dbReference type="RefSeq" id="WP_305107117.1">
    <property type="nucleotide sequence ID" value="NZ_JAUTWS010000044.1"/>
</dbReference>
<name>A0ABT9E7S6_9PROT</name>
<dbReference type="EMBL" id="JAUTWS010000044">
    <property type="protein sequence ID" value="MDO9712262.1"/>
    <property type="molecule type" value="Genomic_DNA"/>
</dbReference>
<protein>
    <recommendedName>
        <fullName evidence="3">Transposase</fullName>
    </recommendedName>
</protein>
<comment type="caution">
    <text evidence="1">The sequence shown here is derived from an EMBL/GenBank/DDBJ whole genome shotgun (WGS) entry which is preliminary data.</text>
</comment>
<sequence>MYRSRELLVGQRTALVNALRGHLAELSIVAAKGVRRVADLLAELVGVDDTRIPSLAKASLNCLTAQLEAVEAQIDKLEALILEWHKGNEASRRLPRSPVSDRSSPRP</sequence>
<evidence type="ECO:0000313" key="1">
    <source>
        <dbReference type="EMBL" id="MDO9712262.1"/>
    </source>
</evidence>
<proteinExistence type="predicted"/>
<reference evidence="1 2" key="1">
    <citation type="submission" date="2023-08" db="EMBL/GenBank/DDBJ databases">
        <title>The draft genome sequence of Paracraurococcus sp. LOR1-02.</title>
        <authorList>
            <person name="Kingkaew E."/>
            <person name="Tanasupawat S."/>
        </authorList>
    </citation>
    <scope>NUCLEOTIDE SEQUENCE [LARGE SCALE GENOMIC DNA]</scope>
    <source>
        <strain evidence="1 2">LOR1-02</strain>
    </source>
</reference>
<gene>
    <name evidence="1" type="ORF">Q7A36_28220</name>
</gene>
<organism evidence="1 2">
    <name type="scientific">Paracraurococcus lichenis</name>
    <dbReference type="NCBI Taxonomy" id="3064888"/>
    <lineage>
        <taxon>Bacteria</taxon>
        <taxon>Pseudomonadati</taxon>
        <taxon>Pseudomonadota</taxon>
        <taxon>Alphaproteobacteria</taxon>
        <taxon>Acetobacterales</taxon>
        <taxon>Roseomonadaceae</taxon>
        <taxon>Paracraurococcus</taxon>
    </lineage>
</organism>
<keyword evidence="2" id="KW-1185">Reference proteome</keyword>
<dbReference type="Proteomes" id="UP001243009">
    <property type="component" value="Unassembled WGS sequence"/>
</dbReference>
<accession>A0ABT9E7S6</accession>